<accession>A0AAW2E2G6</accession>
<keyword evidence="5 6" id="KW-0539">Nucleus</keyword>
<evidence type="ECO:0000256" key="2">
    <source>
        <dbReference type="ARBA" id="ARBA00022491"/>
    </source>
</evidence>
<evidence type="ECO:0000256" key="3">
    <source>
        <dbReference type="ARBA" id="ARBA00023015"/>
    </source>
</evidence>
<dbReference type="Pfam" id="PF04844">
    <property type="entry name" value="Ovate"/>
    <property type="match status" value="1"/>
</dbReference>
<protein>
    <recommendedName>
        <fullName evidence="6">Transcription repressor</fullName>
    </recommendedName>
    <alternativeName>
        <fullName evidence="6">Ovate family protein</fullName>
    </alternativeName>
</protein>
<dbReference type="GO" id="GO:0045892">
    <property type="term" value="P:negative regulation of DNA-templated transcription"/>
    <property type="evidence" value="ECO:0007669"/>
    <property type="project" value="UniProtKB-UniRule"/>
</dbReference>
<dbReference type="InterPro" id="IPR038933">
    <property type="entry name" value="Ovate"/>
</dbReference>
<evidence type="ECO:0000313" key="10">
    <source>
        <dbReference type="Proteomes" id="UP001459277"/>
    </source>
</evidence>
<evidence type="ECO:0000256" key="1">
    <source>
        <dbReference type="ARBA" id="ARBA00004123"/>
    </source>
</evidence>
<feature type="region of interest" description="Disordered" evidence="7">
    <location>
        <begin position="46"/>
        <end position="69"/>
    </location>
</feature>
<sequence length="251" mass="28230">MAKRFKLKFPSFQFCRPKHLRLSVNPSPPAIYRLCPVNPKAQDIIYPNLKAPPSTPEHTPPPSNNPHVSSNTVSVGCGCRLKPCTQYRSITGSSSSSSSSSSSPAEYTWKKETLVSTKDCSNEFVSESLVSVSGKCKEKEISKSDEVKKGRKLRRYALKSECSSVRGIGKVRESYAVVKKTESPYEDFKRSMLEMILEKQMFETKDLEELLHCFLSLNSRVHHGVIVEAFSEIWEILFCDSPEDRRASLGL</sequence>
<dbReference type="Proteomes" id="UP001459277">
    <property type="component" value="Unassembled WGS sequence"/>
</dbReference>
<keyword evidence="3 6" id="KW-0805">Transcription regulation</keyword>
<feature type="domain" description="OVATE" evidence="8">
    <location>
        <begin position="177"/>
        <end position="236"/>
    </location>
</feature>
<evidence type="ECO:0000259" key="8">
    <source>
        <dbReference type="PROSITE" id="PS51754"/>
    </source>
</evidence>
<dbReference type="InterPro" id="IPR006458">
    <property type="entry name" value="Ovate_C"/>
</dbReference>
<evidence type="ECO:0000256" key="4">
    <source>
        <dbReference type="ARBA" id="ARBA00023163"/>
    </source>
</evidence>
<keyword evidence="4 6" id="KW-0804">Transcription</keyword>
<evidence type="ECO:0000256" key="7">
    <source>
        <dbReference type="SAM" id="MobiDB-lite"/>
    </source>
</evidence>
<evidence type="ECO:0000256" key="6">
    <source>
        <dbReference type="RuleBase" id="RU367028"/>
    </source>
</evidence>
<dbReference type="EMBL" id="JAZDWU010000001">
    <property type="protein sequence ID" value="KAL0017205.1"/>
    <property type="molecule type" value="Genomic_DNA"/>
</dbReference>
<comment type="subcellular location">
    <subcellularLocation>
        <location evidence="1 6">Nucleus</location>
    </subcellularLocation>
</comment>
<reference evidence="9 10" key="1">
    <citation type="submission" date="2024-01" db="EMBL/GenBank/DDBJ databases">
        <title>A telomere-to-telomere, gap-free genome of sweet tea (Lithocarpus litseifolius).</title>
        <authorList>
            <person name="Zhou J."/>
        </authorList>
    </citation>
    <scope>NUCLEOTIDE SEQUENCE [LARGE SCALE GENOMIC DNA]</scope>
    <source>
        <strain evidence="9">Zhou-2022a</strain>
        <tissue evidence="9">Leaf</tissue>
    </source>
</reference>
<proteinExistence type="predicted"/>
<comment type="caution">
    <text evidence="9">The sequence shown here is derived from an EMBL/GenBank/DDBJ whole genome shotgun (WGS) entry which is preliminary data.</text>
</comment>
<name>A0AAW2E2G6_9ROSI</name>
<keyword evidence="2 6" id="KW-0678">Repressor</keyword>
<keyword evidence="10" id="KW-1185">Reference proteome</keyword>
<feature type="compositionally biased region" description="Pro residues" evidence="7">
    <location>
        <begin position="53"/>
        <end position="64"/>
    </location>
</feature>
<dbReference type="GO" id="GO:0005634">
    <property type="term" value="C:nucleus"/>
    <property type="evidence" value="ECO:0007669"/>
    <property type="project" value="UniProtKB-SubCell"/>
</dbReference>
<dbReference type="PANTHER" id="PTHR33057">
    <property type="entry name" value="TRANSCRIPTION REPRESSOR OFP7-RELATED"/>
    <property type="match status" value="1"/>
</dbReference>
<dbReference type="PANTHER" id="PTHR33057:SF224">
    <property type="entry name" value="TRANSCRIPTION REPRESSOR"/>
    <property type="match status" value="1"/>
</dbReference>
<comment type="function">
    <text evidence="6">Transcriptional repressor that regulates multiple aspects of plant growth and development.</text>
</comment>
<dbReference type="NCBIfam" id="TIGR01568">
    <property type="entry name" value="A_thal_3678"/>
    <property type="match status" value="1"/>
</dbReference>
<dbReference type="PROSITE" id="PS51754">
    <property type="entry name" value="OVATE"/>
    <property type="match status" value="1"/>
</dbReference>
<evidence type="ECO:0000256" key="5">
    <source>
        <dbReference type="ARBA" id="ARBA00023242"/>
    </source>
</evidence>
<organism evidence="9 10">
    <name type="scientific">Lithocarpus litseifolius</name>
    <dbReference type="NCBI Taxonomy" id="425828"/>
    <lineage>
        <taxon>Eukaryota</taxon>
        <taxon>Viridiplantae</taxon>
        <taxon>Streptophyta</taxon>
        <taxon>Embryophyta</taxon>
        <taxon>Tracheophyta</taxon>
        <taxon>Spermatophyta</taxon>
        <taxon>Magnoliopsida</taxon>
        <taxon>eudicotyledons</taxon>
        <taxon>Gunneridae</taxon>
        <taxon>Pentapetalae</taxon>
        <taxon>rosids</taxon>
        <taxon>fabids</taxon>
        <taxon>Fagales</taxon>
        <taxon>Fagaceae</taxon>
        <taxon>Lithocarpus</taxon>
    </lineage>
</organism>
<gene>
    <name evidence="9" type="ORF">SO802_004274</name>
</gene>
<dbReference type="AlphaFoldDB" id="A0AAW2E2G6"/>
<evidence type="ECO:0000313" key="9">
    <source>
        <dbReference type="EMBL" id="KAL0017205.1"/>
    </source>
</evidence>